<dbReference type="PANTHER" id="PTHR45527:SF1">
    <property type="entry name" value="FATTY ACID SYNTHASE"/>
    <property type="match status" value="1"/>
</dbReference>
<organism evidence="6 7">
    <name type="scientific">Amycolatopsis minnesotensis</name>
    <dbReference type="NCBI Taxonomy" id="337894"/>
    <lineage>
        <taxon>Bacteria</taxon>
        <taxon>Bacillati</taxon>
        <taxon>Actinomycetota</taxon>
        <taxon>Actinomycetes</taxon>
        <taxon>Pseudonocardiales</taxon>
        <taxon>Pseudonocardiaceae</taxon>
        <taxon>Amycolatopsis</taxon>
    </lineage>
</organism>
<keyword evidence="7" id="KW-1185">Reference proteome</keyword>
<dbReference type="InterPro" id="IPR045851">
    <property type="entry name" value="AMP-bd_C_sf"/>
</dbReference>
<comment type="caution">
    <text evidence="6">The sequence shown here is derived from an EMBL/GenBank/DDBJ whole genome shotgun (WGS) entry which is preliminary data.</text>
</comment>
<dbReference type="PROSITE" id="PS00455">
    <property type="entry name" value="AMP_BINDING"/>
    <property type="match status" value="1"/>
</dbReference>
<evidence type="ECO:0000256" key="1">
    <source>
        <dbReference type="ARBA" id="ARBA00001957"/>
    </source>
</evidence>
<dbReference type="EMBL" id="BAAANN010000030">
    <property type="protein sequence ID" value="GAA1978303.1"/>
    <property type="molecule type" value="Genomic_DNA"/>
</dbReference>
<feature type="domain" description="Carrier" evidence="5">
    <location>
        <begin position="2009"/>
        <end position="2083"/>
    </location>
</feature>
<dbReference type="SUPFAM" id="SSF47336">
    <property type="entry name" value="ACP-like"/>
    <property type="match status" value="2"/>
</dbReference>
<feature type="domain" description="Carrier" evidence="5">
    <location>
        <begin position="962"/>
        <end position="1037"/>
    </location>
</feature>
<dbReference type="PROSITE" id="PS00012">
    <property type="entry name" value="PHOSPHOPANTETHEINE"/>
    <property type="match status" value="2"/>
</dbReference>
<feature type="region of interest" description="Disordered" evidence="4">
    <location>
        <begin position="1991"/>
        <end position="2012"/>
    </location>
</feature>
<dbReference type="Gene3D" id="3.40.50.1820">
    <property type="entry name" value="alpha/beta hydrolase"/>
    <property type="match status" value="1"/>
</dbReference>
<keyword evidence="2" id="KW-0596">Phosphopantetheine</keyword>
<dbReference type="InterPro" id="IPR029058">
    <property type="entry name" value="AB_hydrolase_fold"/>
</dbReference>
<dbReference type="Pfam" id="PF00550">
    <property type="entry name" value="PP-binding"/>
    <property type="match status" value="2"/>
</dbReference>
<dbReference type="InterPro" id="IPR010071">
    <property type="entry name" value="AA_adenyl_dom"/>
</dbReference>
<evidence type="ECO:0000256" key="2">
    <source>
        <dbReference type="ARBA" id="ARBA00022450"/>
    </source>
</evidence>
<dbReference type="Pfam" id="PF00501">
    <property type="entry name" value="AMP-binding"/>
    <property type="match status" value="2"/>
</dbReference>
<dbReference type="Pfam" id="PF00668">
    <property type="entry name" value="Condensation"/>
    <property type="match status" value="2"/>
</dbReference>
<dbReference type="Gene3D" id="2.30.38.10">
    <property type="entry name" value="Luciferase, Domain 3"/>
    <property type="match status" value="2"/>
</dbReference>
<protein>
    <submittedName>
        <fullName evidence="6">Non-ribosomal peptide synthetase DhbF</fullName>
    </submittedName>
</protein>
<dbReference type="InterPro" id="IPR009081">
    <property type="entry name" value="PP-bd_ACP"/>
</dbReference>
<dbReference type="Gene3D" id="3.30.300.30">
    <property type="match status" value="2"/>
</dbReference>
<evidence type="ECO:0000313" key="7">
    <source>
        <dbReference type="Proteomes" id="UP001501116"/>
    </source>
</evidence>
<comment type="cofactor">
    <cofactor evidence="1">
        <name>pantetheine 4'-phosphate</name>
        <dbReference type="ChEBI" id="CHEBI:47942"/>
    </cofactor>
</comment>
<dbReference type="PROSITE" id="PS50075">
    <property type="entry name" value="CARRIER"/>
    <property type="match status" value="2"/>
</dbReference>
<evidence type="ECO:0000256" key="4">
    <source>
        <dbReference type="SAM" id="MobiDB-lite"/>
    </source>
</evidence>
<proteinExistence type="predicted"/>
<dbReference type="SUPFAM" id="SSF52777">
    <property type="entry name" value="CoA-dependent acyltransferases"/>
    <property type="match status" value="4"/>
</dbReference>
<dbReference type="InterPro" id="IPR006162">
    <property type="entry name" value="Ppantetheine_attach_site"/>
</dbReference>
<dbReference type="Gene3D" id="1.10.1200.10">
    <property type="entry name" value="ACP-like"/>
    <property type="match status" value="1"/>
</dbReference>
<dbReference type="CDD" id="cd19543">
    <property type="entry name" value="DCL_NRPS"/>
    <property type="match status" value="1"/>
</dbReference>
<evidence type="ECO:0000259" key="5">
    <source>
        <dbReference type="PROSITE" id="PS50075"/>
    </source>
</evidence>
<gene>
    <name evidence="6" type="primary">dhbF</name>
    <name evidence="6" type="ORF">GCM10009754_62820</name>
</gene>
<dbReference type="PANTHER" id="PTHR45527">
    <property type="entry name" value="NONRIBOSOMAL PEPTIDE SYNTHETASE"/>
    <property type="match status" value="1"/>
</dbReference>
<dbReference type="Gene3D" id="3.40.50.980">
    <property type="match status" value="4"/>
</dbReference>
<name>A0ABP5DDF1_9PSEU</name>
<dbReference type="Gene3D" id="3.30.559.30">
    <property type="entry name" value="Nonribosomal peptide synthetase, condensation domain"/>
    <property type="match status" value="2"/>
</dbReference>
<dbReference type="InterPro" id="IPR001031">
    <property type="entry name" value="Thioesterase"/>
</dbReference>
<dbReference type="InterPro" id="IPR020845">
    <property type="entry name" value="AMP-binding_CS"/>
</dbReference>
<reference evidence="7" key="1">
    <citation type="journal article" date="2019" name="Int. J. Syst. Evol. Microbiol.">
        <title>The Global Catalogue of Microorganisms (GCM) 10K type strain sequencing project: providing services to taxonomists for standard genome sequencing and annotation.</title>
        <authorList>
            <consortium name="The Broad Institute Genomics Platform"/>
            <consortium name="The Broad Institute Genome Sequencing Center for Infectious Disease"/>
            <person name="Wu L."/>
            <person name="Ma J."/>
        </authorList>
    </citation>
    <scope>NUCLEOTIDE SEQUENCE [LARGE SCALE GENOMIC DNA]</scope>
    <source>
        <strain evidence="7">JCM 14545</strain>
    </source>
</reference>
<dbReference type="InterPro" id="IPR036736">
    <property type="entry name" value="ACP-like_sf"/>
</dbReference>
<evidence type="ECO:0000256" key="3">
    <source>
        <dbReference type="ARBA" id="ARBA00022553"/>
    </source>
</evidence>
<dbReference type="InterPro" id="IPR001242">
    <property type="entry name" value="Condensation_dom"/>
</dbReference>
<dbReference type="CDD" id="cd19540">
    <property type="entry name" value="LCL_NRPS-like"/>
    <property type="match status" value="1"/>
</dbReference>
<evidence type="ECO:0000313" key="6">
    <source>
        <dbReference type="EMBL" id="GAA1978303.1"/>
    </source>
</evidence>
<dbReference type="SUPFAM" id="SSF56801">
    <property type="entry name" value="Acetyl-CoA synthetase-like"/>
    <property type="match status" value="2"/>
</dbReference>
<keyword evidence="3" id="KW-0597">Phosphoprotein</keyword>
<sequence length="2360" mass="251630">MKRAGTSQFLPLSPLQKGLLFHAELTGEDAGVDVYALQVVADLHGPLDVPVLHAAARSLLRRHDNLRACFRRRKNGDPVQVVPASVELPLAEHDLTGLAPAERAAELDRLTDDDRRKRFDPARPPLMRFTVLRTGEAEFRLLWTVHHILADGWSMPILTKELLAAYGAGGEIDDAAMPAPRPYREHLGWLAKQDERVALNAWHTAMAGLDEPTRVAPSVTDPVREVPESVAVTVSRELTAIVTESARERGLTLNTVAQGCWALALGLLTGRRDIVFGGVSSARPAELDGVEDMVGMFANTLPVRVPLDPGKSVVDTLHDLQRRQFDLLDHQHVGLAEVQRQAGIGELFDTALMFQNYPAPAGIDYPGGLRLVAADIRAATGYPLSLTVLPGDRIELRAQYRGDVFARHEVEHVLTLVQRLLRLVSTEPGTLVGRVDVTDDAERAENRLRAGFDTGLDLPDELLPALLAHRAATDAERVALVCGDTVLTYAQLRARVEALTADLVAGGAGPEQVVAIALPRSADLVVAAVAVLSSGAAYLPIDPDHPSDRVGYMFDDAKPALLVTTTEVAAGLGAAANLPALLLDAPDAPKPVREAAPAEALTGDHPCYVIYTSGSTGRPKGVVVRHHGLLNLVVDMAARLRVSEEDRLLAVTTFGFDIANLELFVPLLAGATLVVAEREVVREPAKLAAMIRDIDATVIQATPSQWQSVLAAGKPDLTGRRVLVGGEALSEPLAADLLAAGAEVVNLYGPTETTIWSTSDIVDGSRAGAPSIGRPIANTQMHILDPMLRPVRPGCPGELYIGGDALARGYHGRTGLTSNRFVADPFGRHGSRIYRTGDVAMWGPDGKIDYLGRVDHQVKVRGFRIELGEIEAVLSDHPRVLHAAAVARDHGGGDVRLVGYVVPESGADVDPAELRAHLGETLPEYMVPAVLVTMDAFPMTPSGKIDRGALPEPELATVDGRAARTPEESRLAGLFAEVLGISSVGIDEDFFALGGHSLLATRLTGRIRAELGTEVPVRTLFDTPTVAGLAALLDTGGQARPALVGAPASAEPELSAAQQRLWFFNQLGDMHGTYNIPLAVRLTGEPDVDALGAALGDLATRHDVLRTVFPSVDGRPYPAVRDASVGKPPLFVTSVRPGELADELASAARHGFDLGQELPVRAHLFHCGQSDYVLLLVLHHVIADGWSIAPLANDLATAYTARHSGRAPEWTPLPVRYADYVHWQAELLGAEDDPESVQSKQLEFWRTTLAELPEELALPADFARPPSASHRGDSVALTLPAELRERIEALAREGAATPFMVVQAALAALLGKLGAGTDIPIGTAIAGRTDSALDELVGLFVNTVVLRTDLSGDPTFRTLLGRVRETDLAAYANQDLPYERVVAELNPARSLARQALVQVALAFQNYRQGRLGLPGLAVAPERIPSYSAKFDLSLELEEDADGALQGVLEFNTDLFRRDSAERIASRFALLLDAAVRTPDEPLSRLDALDGDERDKLLRQWCGPVAPARPAVLPALFETHAAARPGADAVVARAGTMTFGELNAEANRLARLLVAHGAGPERFVAVAMPRSADLVVGILGVLKAGAAFLPIDPAHPEERLRHVLTDAKPALVLGAGPGVDSLPDTGIPVLRLDDPAVAGVLADLPSRDLTDAERTEPLTPSHPAYAIYTSGSTGKPKGVIVQHASVADMIAALGTTLGAHTGTRMLQFAAHSFDAVVAEIGGSVFVGGALAIAEEGDRGGQPLADLIGELDVNLAILPPVVLSTMPAESSFPEELVLTVAGEACSPEVVARWSARHRMHNLYGPTEVTIWASASDPLTPGGTPPIGRPVANQRLRVLDTRLSPVGIGVVGELYVGGGLARGYLGRTDLTAQRFVADPFGGTGERVYRTGDLVRWLPDGNLDFVGRVDNQVKIRGFRIELGDIEDAVRSHPSVASAVAIVREDRPGDRRVVAYVRGDVAPEPVRAHAATRLPAYMVPSAVVVLDEFPTTRHGKIDHTALPAPETETGGTRAPRTPAERVLCDVVADVLGLPEAGVDLDFFAAGGNSIQSIQVVDKAGKAGIRLSVADLFTHPRIEDLAAASEVSADAGWATADPLAVLLPIRTGGDLPPLFCVHSGLGTCLPYLGLAEHIGRARPIYGLQAPYVTSSAAPPEDMAALAAEYVERLRTVQPSGPYHLFGWSFGGLLAHEMAVQLEEAGETVALLANVDSFPVDERDDEVDDAELLLRLLETAGYDRTEFPDDRLALDEICDLLASDGGLFAALGRERIPRLVSAMKQHAKLACAMEYREFSGAMRLFVATAGLAEAEIDDRVRRWAPHVGGEISTHLVACDHDHLMHPGARRTIGREIAAALDDSTDTEEIGS</sequence>
<dbReference type="SMART" id="SM00823">
    <property type="entry name" value="PKS_PP"/>
    <property type="match status" value="2"/>
</dbReference>
<dbReference type="RefSeq" id="WP_344427109.1">
    <property type="nucleotide sequence ID" value="NZ_BAAANN010000030.1"/>
</dbReference>
<dbReference type="InterPro" id="IPR020806">
    <property type="entry name" value="PKS_PP-bd"/>
</dbReference>
<accession>A0ABP5DDF1</accession>
<dbReference type="NCBIfam" id="TIGR01733">
    <property type="entry name" value="AA-adenyl-dom"/>
    <property type="match status" value="2"/>
</dbReference>
<dbReference type="InterPro" id="IPR023213">
    <property type="entry name" value="CAT-like_dom_sf"/>
</dbReference>
<dbReference type="Pfam" id="PF00975">
    <property type="entry name" value="Thioesterase"/>
    <property type="match status" value="1"/>
</dbReference>
<dbReference type="InterPro" id="IPR000873">
    <property type="entry name" value="AMP-dep_synth/lig_dom"/>
</dbReference>
<dbReference type="SUPFAM" id="SSF53474">
    <property type="entry name" value="alpha/beta-Hydrolases"/>
    <property type="match status" value="1"/>
</dbReference>
<dbReference type="Gene3D" id="3.30.559.10">
    <property type="entry name" value="Chloramphenicol acetyltransferase-like domain"/>
    <property type="match status" value="2"/>
</dbReference>
<dbReference type="InterPro" id="IPR025110">
    <property type="entry name" value="AMP-bd_C"/>
</dbReference>
<dbReference type="Proteomes" id="UP001501116">
    <property type="component" value="Unassembled WGS sequence"/>
</dbReference>
<dbReference type="Pfam" id="PF13193">
    <property type="entry name" value="AMP-binding_C"/>
    <property type="match status" value="2"/>
</dbReference>